<feature type="region of interest" description="Disordered" evidence="1">
    <location>
        <begin position="574"/>
        <end position="643"/>
    </location>
</feature>
<sequence>MNPYEANPARIPPNDRYLDVPLYGRYLPASDDFRPDPKHTNSVSEGSLEYWASVLGLCNPSNRIYEGLEGARDVFALGGVIIKSSHLHSRLQGRRASRDFSYADANEVKATALAKTVLKDVKVPIIYFASKVNGRDVLVQERIPGVGLNVAWQYLPAAQKQLFKVEARDILRQLSEVKPPSSSITRCYIVEDADPQAHRGIQELEYDIIFGPDNRDPDLSFMHNDFTLSNCIVNNDKIVGLVDWEMAGYFGWKTTGQVHVKIRTPRRESFATLNLPEDTLSDVLFWNDFLAAFDGENKDGIDYDVAFWACGIVTDNSWASGWLATKQGLEYQRVNKSEDGILRQREYYYFTGDHPASYRYPVIPSFDHWRFPHGNLPDLWKNATIPRPPPFSAVSNNRDAVVFRDVSCRISGHSRATEVAHLVPVADGHWLTYNRMNRYCCDEPVNDQANMVLLRKDLHHLFDQRRFAFIPRSNPDEQSPAFLMHVFTSPQSTELVELYHNRLVQPVVGISKELVFARFAQAVFDLGNYRFLKGMARFACLLFDVNTGKSSVRDLTSNQVRDFANVFTSFTQSRSNSPRKRERRSDSVADEGDYYQDVTSELDDDPPRGRRRKRSFDCVQHGSPPGLEDSFASTKSPSISSLLTSPDRDLLALQDGSKLTKPYPCAVDGGERCIYEDNRPSKMTKLK</sequence>
<dbReference type="Pfam" id="PF01636">
    <property type="entry name" value="APH"/>
    <property type="match status" value="1"/>
</dbReference>
<keyword evidence="5" id="KW-1185">Reference proteome</keyword>
<proteinExistence type="predicted"/>
<evidence type="ECO:0000313" key="4">
    <source>
        <dbReference type="EMBL" id="KAF4500459.1"/>
    </source>
</evidence>
<gene>
    <name evidence="4" type="ORF">FAGAP_3328</name>
</gene>
<evidence type="ECO:0000256" key="1">
    <source>
        <dbReference type="SAM" id="MobiDB-lite"/>
    </source>
</evidence>
<comment type="caution">
    <text evidence="4">The sequence shown here is derived from an EMBL/GenBank/DDBJ whole genome shotgun (WGS) entry which is preliminary data.</text>
</comment>
<name>A0A9P5BE97_9HYPO</name>
<feature type="compositionally biased region" description="Polar residues" evidence="1">
    <location>
        <begin position="631"/>
        <end position="643"/>
    </location>
</feature>
<dbReference type="EMBL" id="LUFC02000191">
    <property type="protein sequence ID" value="KAF4500459.1"/>
    <property type="molecule type" value="Genomic_DNA"/>
</dbReference>
<reference evidence="4" key="1">
    <citation type="submission" date="2020-01" db="EMBL/GenBank/DDBJ databases">
        <title>Identification and distribution of gene clusters putatively required for synthesis of sphingolipid metabolism inhibitors in phylogenetically diverse species of the filamentous fungus Fusarium.</title>
        <authorList>
            <person name="Kim H.-S."/>
            <person name="Busman M."/>
            <person name="Brown D.W."/>
            <person name="Divon H."/>
            <person name="Uhlig S."/>
            <person name="Proctor R.H."/>
        </authorList>
    </citation>
    <scope>NUCLEOTIDE SEQUENCE</scope>
    <source>
        <strain evidence="4">NRRL 31653</strain>
    </source>
</reference>
<evidence type="ECO:0000259" key="2">
    <source>
        <dbReference type="Pfam" id="PF01636"/>
    </source>
</evidence>
<dbReference type="InterPro" id="IPR002575">
    <property type="entry name" value="Aminoglycoside_PTrfase"/>
</dbReference>
<protein>
    <submittedName>
        <fullName evidence="4">Phd transcription factor</fullName>
    </submittedName>
</protein>
<dbReference type="Pfam" id="PF13391">
    <property type="entry name" value="HNH_2"/>
    <property type="match status" value="1"/>
</dbReference>
<dbReference type="SUPFAM" id="SSF56112">
    <property type="entry name" value="Protein kinase-like (PK-like)"/>
    <property type="match status" value="1"/>
</dbReference>
<dbReference type="Gene3D" id="3.90.1200.10">
    <property type="match status" value="1"/>
</dbReference>
<dbReference type="InterPro" id="IPR003615">
    <property type="entry name" value="HNH_nuc"/>
</dbReference>
<feature type="domain" description="HNH nuclease" evidence="3">
    <location>
        <begin position="408"/>
        <end position="469"/>
    </location>
</feature>
<evidence type="ECO:0000259" key="3">
    <source>
        <dbReference type="Pfam" id="PF13391"/>
    </source>
</evidence>
<evidence type="ECO:0000313" key="5">
    <source>
        <dbReference type="Proteomes" id="UP000737391"/>
    </source>
</evidence>
<feature type="compositionally biased region" description="Acidic residues" evidence="1">
    <location>
        <begin position="588"/>
        <end position="604"/>
    </location>
</feature>
<feature type="domain" description="Aminoglycoside phosphotransferase" evidence="2">
    <location>
        <begin position="118"/>
        <end position="249"/>
    </location>
</feature>
<dbReference type="InterPro" id="IPR011009">
    <property type="entry name" value="Kinase-like_dom_sf"/>
</dbReference>
<dbReference type="AlphaFoldDB" id="A0A9P5BE97"/>
<dbReference type="Proteomes" id="UP000737391">
    <property type="component" value="Unassembled WGS sequence"/>
</dbReference>
<organism evidence="4 5">
    <name type="scientific">Fusarium agapanthi</name>
    <dbReference type="NCBI Taxonomy" id="1803897"/>
    <lineage>
        <taxon>Eukaryota</taxon>
        <taxon>Fungi</taxon>
        <taxon>Dikarya</taxon>
        <taxon>Ascomycota</taxon>
        <taxon>Pezizomycotina</taxon>
        <taxon>Sordariomycetes</taxon>
        <taxon>Hypocreomycetidae</taxon>
        <taxon>Hypocreales</taxon>
        <taxon>Nectriaceae</taxon>
        <taxon>Fusarium</taxon>
        <taxon>Fusarium fujikuroi species complex</taxon>
    </lineage>
</organism>
<dbReference type="OrthoDB" id="2142759at2759"/>
<accession>A0A9P5BE97</accession>